<dbReference type="Proteomes" id="UP000681967">
    <property type="component" value="Unassembled WGS sequence"/>
</dbReference>
<feature type="non-terminal residue" evidence="2">
    <location>
        <position position="1"/>
    </location>
</feature>
<dbReference type="Proteomes" id="UP000663855">
    <property type="component" value="Unassembled WGS sequence"/>
</dbReference>
<evidence type="ECO:0000313" key="5">
    <source>
        <dbReference type="EMBL" id="CAF4850342.1"/>
    </source>
</evidence>
<evidence type="ECO:0000313" key="4">
    <source>
        <dbReference type="EMBL" id="CAF4624788.1"/>
    </source>
</evidence>
<accession>A0A815J4F3</accession>
<dbReference type="GO" id="GO:0004674">
    <property type="term" value="F:protein serine/threonine kinase activity"/>
    <property type="evidence" value="ECO:0007669"/>
    <property type="project" value="InterPro"/>
</dbReference>
<name>A0A815J4F3_9BILA</name>
<dbReference type="Proteomes" id="UP000681720">
    <property type="component" value="Unassembled WGS sequence"/>
</dbReference>
<evidence type="ECO:0000313" key="3">
    <source>
        <dbReference type="EMBL" id="CAF4596255.1"/>
    </source>
</evidence>
<dbReference type="Pfam" id="PF15785">
    <property type="entry name" value="SMG1"/>
    <property type="match status" value="1"/>
</dbReference>
<dbReference type="EMBL" id="CAJNOV010009745">
    <property type="protein sequence ID" value="CAF1377439.1"/>
    <property type="molecule type" value="Genomic_DNA"/>
</dbReference>
<evidence type="ECO:0000313" key="6">
    <source>
        <dbReference type="Proteomes" id="UP000663855"/>
    </source>
</evidence>
<dbReference type="Proteomes" id="UP000676336">
    <property type="component" value="Unassembled WGS sequence"/>
</dbReference>
<feature type="compositionally biased region" description="Polar residues" evidence="1">
    <location>
        <begin position="29"/>
        <end position="42"/>
    </location>
</feature>
<evidence type="ECO:0000313" key="2">
    <source>
        <dbReference type="EMBL" id="CAF1377439.1"/>
    </source>
</evidence>
<organism evidence="2 6">
    <name type="scientific">Rotaria magnacalcarata</name>
    <dbReference type="NCBI Taxonomy" id="392030"/>
    <lineage>
        <taxon>Eukaryota</taxon>
        <taxon>Metazoa</taxon>
        <taxon>Spiralia</taxon>
        <taxon>Gnathifera</taxon>
        <taxon>Rotifera</taxon>
        <taxon>Eurotatoria</taxon>
        <taxon>Bdelloidea</taxon>
        <taxon>Philodinida</taxon>
        <taxon>Philodinidae</taxon>
        <taxon>Rotaria</taxon>
    </lineage>
</organism>
<proteinExistence type="predicted"/>
<evidence type="ECO:0000256" key="1">
    <source>
        <dbReference type="SAM" id="MobiDB-lite"/>
    </source>
</evidence>
<dbReference type="EMBL" id="CAJOBJ010102906">
    <property type="protein sequence ID" value="CAF4596255.1"/>
    <property type="molecule type" value="Genomic_DNA"/>
</dbReference>
<sequence length="100" mass="10816">MYIAHVANAGSFLTVNRGIYPSCEASSSEQTNLASTPSSTINPPVSLPPSSSEVNVSTDKGDWWCDLHRCDLLLQLIEALEKCMYNAYEGAALSLPQLPK</sequence>
<dbReference type="AlphaFoldDB" id="A0A815J4F3"/>
<gene>
    <name evidence="5" type="ORF">BYL167_LOCUS50182</name>
    <name evidence="2" type="ORF">CJN711_LOCUS20763</name>
    <name evidence="3" type="ORF">GIL414_LOCUS38720</name>
    <name evidence="4" type="ORF">SMN809_LOCUS40049</name>
</gene>
<dbReference type="GO" id="GO:0000184">
    <property type="term" value="P:nuclear-transcribed mRNA catabolic process, nonsense-mediated decay"/>
    <property type="evidence" value="ECO:0007669"/>
    <property type="project" value="InterPro"/>
</dbReference>
<comment type="caution">
    <text evidence="2">The sequence shown here is derived from an EMBL/GenBank/DDBJ whole genome shotgun (WGS) entry which is preliminary data.</text>
</comment>
<dbReference type="EMBL" id="CAJOBI010109209">
    <property type="protein sequence ID" value="CAF4624788.1"/>
    <property type="molecule type" value="Genomic_DNA"/>
</dbReference>
<protein>
    <submittedName>
        <fullName evidence="2">Uncharacterized protein</fullName>
    </submittedName>
</protein>
<feature type="region of interest" description="Disordered" evidence="1">
    <location>
        <begin position="29"/>
        <end position="52"/>
    </location>
</feature>
<dbReference type="EMBL" id="CAJOBH010152285">
    <property type="protein sequence ID" value="CAF4850342.1"/>
    <property type="molecule type" value="Genomic_DNA"/>
</dbReference>
<reference evidence="2" key="1">
    <citation type="submission" date="2021-02" db="EMBL/GenBank/DDBJ databases">
        <authorList>
            <person name="Nowell W R."/>
        </authorList>
    </citation>
    <scope>NUCLEOTIDE SEQUENCE</scope>
</reference>
<dbReference type="InterPro" id="IPR031559">
    <property type="entry name" value="SMG1"/>
</dbReference>